<evidence type="ECO:0000313" key="3">
    <source>
        <dbReference type="Proteomes" id="UP000683139"/>
    </source>
</evidence>
<evidence type="ECO:0000313" key="2">
    <source>
        <dbReference type="EMBL" id="GIP18057.1"/>
    </source>
</evidence>
<keyword evidence="1" id="KW-0812">Transmembrane</keyword>
<keyword evidence="3" id="KW-1185">Reference proteome</keyword>
<gene>
    <name evidence="2" type="ORF">J40TS1_36990</name>
</gene>
<keyword evidence="1" id="KW-0472">Membrane</keyword>
<organism evidence="2 3">
    <name type="scientific">Paenibacillus montaniterrae</name>
    <dbReference type="NCBI Taxonomy" id="429341"/>
    <lineage>
        <taxon>Bacteria</taxon>
        <taxon>Bacillati</taxon>
        <taxon>Bacillota</taxon>
        <taxon>Bacilli</taxon>
        <taxon>Bacillales</taxon>
        <taxon>Paenibacillaceae</taxon>
        <taxon>Paenibacillus</taxon>
    </lineage>
</organism>
<proteinExistence type="predicted"/>
<reference evidence="2" key="1">
    <citation type="submission" date="2021-03" db="EMBL/GenBank/DDBJ databases">
        <title>Antimicrobial resistance genes in bacteria isolated from Japanese honey, and their potential for conferring macrolide and lincosamide resistance in the American foulbrood pathogen Paenibacillus larvae.</title>
        <authorList>
            <person name="Okamoto M."/>
            <person name="Kumagai M."/>
            <person name="Kanamori H."/>
            <person name="Takamatsu D."/>
        </authorList>
    </citation>
    <scope>NUCLEOTIDE SEQUENCE</scope>
    <source>
        <strain evidence="2">J40TS1</strain>
    </source>
</reference>
<keyword evidence="1" id="KW-1133">Transmembrane helix</keyword>
<feature type="transmembrane region" description="Helical" evidence="1">
    <location>
        <begin position="30"/>
        <end position="52"/>
    </location>
</feature>
<dbReference type="Proteomes" id="UP000683139">
    <property type="component" value="Unassembled WGS sequence"/>
</dbReference>
<evidence type="ECO:0000256" key="1">
    <source>
        <dbReference type="SAM" id="Phobius"/>
    </source>
</evidence>
<sequence length="189" mass="21160">MKQKLILFLVMSILYGAGMALMLVDITESWLKYAIMSGLFFGLMTTAILSFIQWANLKRTGQSTSSVVKVHNTLQLEIAASKQEAFGLCTHALQQINKCSIEQSNFSLGILTASAGMNWLTWGDEIELHILETAHNRCTISLSSRPKVKTTLIDYGKNRENIKRMVDFILAAPYQVIITEDEGHIFKSV</sequence>
<comment type="caution">
    <text evidence="2">The sequence shown here is derived from an EMBL/GenBank/DDBJ whole genome shotgun (WGS) entry which is preliminary data.</text>
</comment>
<dbReference type="EMBL" id="BOSE01000007">
    <property type="protein sequence ID" value="GIP18057.1"/>
    <property type="molecule type" value="Genomic_DNA"/>
</dbReference>
<name>A0A919YRT4_9BACL</name>
<dbReference type="RefSeq" id="WP_213518038.1">
    <property type="nucleotide sequence ID" value="NZ_BOSE01000007.1"/>
</dbReference>
<accession>A0A919YRT4</accession>
<feature type="transmembrane region" description="Helical" evidence="1">
    <location>
        <begin position="5"/>
        <end position="24"/>
    </location>
</feature>
<dbReference type="AlphaFoldDB" id="A0A919YRT4"/>
<protein>
    <submittedName>
        <fullName evidence="2">Uncharacterized protein</fullName>
    </submittedName>
</protein>